<reference evidence="1 2" key="1">
    <citation type="submission" date="2019-02" db="EMBL/GenBank/DDBJ databases">
        <title>Genomic Encyclopedia of Type Strains, Phase IV (KMG-IV): sequencing the most valuable type-strain genomes for metagenomic binning, comparative biology and taxonomic classification.</title>
        <authorList>
            <person name="Goeker M."/>
        </authorList>
    </citation>
    <scope>NUCLEOTIDE SEQUENCE [LARGE SCALE GENOMIC DNA]</scope>
    <source>
        <strain evidence="1 2">DSM 43045</strain>
    </source>
</reference>
<protein>
    <submittedName>
        <fullName evidence="1">Uncharacterized protein</fullName>
    </submittedName>
</protein>
<name>A0A4Q7MN93_9MICO</name>
<sequence>MDDLTGSASERLAQLRSADVGGDAAWLERQLRSALEAWQNSEDDLSRLREAQEDF</sequence>
<dbReference type="Proteomes" id="UP000293289">
    <property type="component" value="Unassembled WGS sequence"/>
</dbReference>
<organism evidence="1 2">
    <name type="scientific">Agromyces ramosus</name>
    <dbReference type="NCBI Taxonomy" id="33879"/>
    <lineage>
        <taxon>Bacteria</taxon>
        <taxon>Bacillati</taxon>
        <taxon>Actinomycetota</taxon>
        <taxon>Actinomycetes</taxon>
        <taxon>Micrococcales</taxon>
        <taxon>Microbacteriaceae</taxon>
        <taxon>Agromyces</taxon>
    </lineage>
</organism>
<evidence type="ECO:0000313" key="2">
    <source>
        <dbReference type="Proteomes" id="UP000293289"/>
    </source>
</evidence>
<comment type="caution">
    <text evidence="1">The sequence shown here is derived from an EMBL/GenBank/DDBJ whole genome shotgun (WGS) entry which is preliminary data.</text>
</comment>
<dbReference type="RefSeq" id="WP_165391092.1">
    <property type="nucleotide sequence ID" value="NZ_SGWY01000001.1"/>
</dbReference>
<dbReference type="AlphaFoldDB" id="A0A4Q7MN93"/>
<dbReference type="EMBL" id="SGWY01000001">
    <property type="protein sequence ID" value="RZS68252.1"/>
    <property type="molecule type" value="Genomic_DNA"/>
</dbReference>
<proteinExistence type="predicted"/>
<evidence type="ECO:0000313" key="1">
    <source>
        <dbReference type="EMBL" id="RZS68252.1"/>
    </source>
</evidence>
<keyword evidence="2" id="KW-1185">Reference proteome</keyword>
<accession>A0A4Q7MN93</accession>
<gene>
    <name evidence="1" type="ORF">EV187_0679</name>
</gene>